<accession>A0A9R1D4F0</accession>
<reference evidence="1" key="1">
    <citation type="journal article" date="2023" name="Front. Microbiol.">
        <title>Genomic-based phylogenetic and metabolic analyses of the genus Natronomonas, and description of Natronomonas aquatica sp. nov.</title>
        <authorList>
            <person name="Garcia-Roldan A."/>
            <person name="Duran-Viseras A."/>
            <person name="de la Haba R.R."/>
            <person name="Corral P."/>
            <person name="Sanchez-Porro C."/>
            <person name="Ventosa A."/>
        </authorList>
    </citation>
    <scope>NUCLEOTIDE SEQUENCE</scope>
    <source>
        <strain evidence="1">F2-12</strain>
    </source>
</reference>
<sequence>MTEGDAEDAVDGDDDDGDGVGEVSRRRILFGGAGGLAAIGGGRAIYNTSLGYGEFGMGTNLLEQDLPSLLTERISTDYEGTIAGTPVRVDGSTIAVGGEEASLSFVDDDRDDAAEIDLDRGMGGRLEALFVDLSAFHAGDYTFEFHGPEAFFERFEGTDARPDLVTSIRGDRTIDPDVVERFAGADPADPPALVEGLVSGFREHTSYDVPRYIAGSIEDNVLFGAYDLRQYFEGDVDFEALLENDGTGIFCWELVFRSMEALQAVPTIDQTIPVATCYVSDIRHKHAFTGVVGAIRDDGELRLPTTFLDYTHSTLYDDVHATAFLGEGLAAYNDGHRADEIYW</sequence>
<proteinExistence type="predicted"/>
<dbReference type="RefSeq" id="WP_256029323.1">
    <property type="nucleotide sequence ID" value="NZ_JAHLKM010000007.1"/>
</dbReference>
<comment type="caution">
    <text evidence="1">The sequence shown here is derived from an EMBL/GenBank/DDBJ whole genome shotgun (WGS) entry which is preliminary data.</text>
</comment>
<gene>
    <name evidence="1" type="ORF">KM295_07370</name>
</gene>
<protein>
    <submittedName>
        <fullName evidence="1">Uncharacterized protein</fullName>
    </submittedName>
</protein>
<evidence type="ECO:0000313" key="2">
    <source>
        <dbReference type="Proteomes" id="UP001139494"/>
    </source>
</evidence>
<name>A0A9R1D4F0_9EURY</name>
<evidence type="ECO:0000313" key="1">
    <source>
        <dbReference type="EMBL" id="MCQ4333299.1"/>
    </source>
</evidence>
<dbReference type="EMBL" id="JAHLKM010000007">
    <property type="protein sequence ID" value="MCQ4333299.1"/>
    <property type="molecule type" value="Genomic_DNA"/>
</dbReference>
<dbReference type="Proteomes" id="UP001139494">
    <property type="component" value="Unassembled WGS sequence"/>
</dbReference>
<organism evidence="1 2">
    <name type="scientific">Natronomonas aquatica</name>
    <dbReference type="NCBI Taxonomy" id="2841590"/>
    <lineage>
        <taxon>Archaea</taxon>
        <taxon>Methanobacteriati</taxon>
        <taxon>Methanobacteriota</taxon>
        <taxon>Stenosarchaea group</taxon>
        <taxon>Halobacteria</taxon>
        <taxon>Halobacteriales</taxon>
        <taxon>Natronomonadaceae</taxon>
        <taxon>Natronomonas</taxon>
    </lineage>
</organism>
<keyword evidence="2" id="KW-1185">Reference proteome</keyword>
<dbReference type="AlphaFoldDB" id="A0A9R1D4F0"/>